<dbReference type="Pfam" id="PF02705">
    <property type="entry name" value="K_trans"/>
    <property type="match status" value="1"/>
</dbReference>
<feature type="transmembrane region" description="Helical" evidence="1">
    <location>
        <begin position="35"/>
        <end position="54"/>
    </location>
</feature>
<dbReference type="PANTHER" id="PTHR30540">
    <property type="entry name" value="OSMOTIC STRESS POTASSIUM TRANSPORTER"/>
    <property type="match status" value="1"/>
</dbReference>
<evidence type="ECO:0000256" key="1">
    <source>
        <dbReference type="SAM" id="Phobius"/>
    </source>
</evidence>
<keyword evidence="1" id="KW-1133">Transmembrane helix</keyword>
<name>A0ABR4XPL0_9LACO</name>
<evidence type="ECO:0000259" key="2">
    <source>
        <dbReference type="Pfam" id="PF02705"/>
    </source>
</evidence>
<feature type="transmembrane region" description="Helical" evidence="1">
    <location>
        <begin position="245"/>
        <end position="264"/>
    </location>
</feature>
<feature type="domain" description="K+ potassium transporter integral membrane" evidence="2">
    <location>
        <begin position="4"/>
        <end position="284"/>
    </location>
</feature>
<feature type="transmembrane region" description="Helical" evidence="1">
    <location>
        <begin position="162"/>
        <end position="183"/>
    </location>
</feature>
<dbReference type="InterPro" id="IPR003855">
    <property type="entry name" value="K+_transporter"/>
</dbReference>
<proteinExistence type="predicted"/>
<feature type="transmembrane region" description="Helical" evidence="1">
    <location>
        <begin position="113"/>
        <end position="141"/>
    </location>
</feature>
<evidence type="ECO:0000313" key="4">
    <source>
        <dbReference type="Proteomes" id="UP000030023"/>
    </source>
</evidence>
<gene>
    <name evidence="3" type="ORF">Q757_07645</name>
</gene>
<dbReference type="Proteomes" id="UP000030023">
    <property type="component" value="Unassembled WGS sequence"/>
</dbReference>
<dbReference type="EMBL" id="AXCV01000401">
    <property type="protein sequence ID" value="KGO27543.1"/>
    <property type="molecule type" value="Genomic_DNA"/>
</dbReference>
<feature type="transmembrane region" description="Helical" evidence="1">
    <location>
        <begin position="189"/>
        <end position="210"/>
    </location>
</feature>
<sequence length="353" mass="40582">LSDFGFVNLLGHLEILKALSPLYAINVLFAPDNKVGFFLLGSIFLATTGAEALYSDMGHVGKANIYRTWPFVFLCLMLSYFGQAAWLLENRNSAVSQTSNPFYSIIPENFRTFAILIATIAAIIASQALITGSFTLVSEAIGLKLLPRLKIRYPGRIKNQSYIATVNWLLFATTLAVVIFFQSSRHMEAAYGLAITITMLMTTLLLQHFIVIKGHKILSWIFVIFYMFIEGCFLIASLVKFIHGGYITLLITICILMIMVFWFFGNRIKRHYTDQSQYLSIKEFAPMLKRLSEDDNLPIYADNLIYMNRIKEDYMIKRQVLYSIFDKRPKRARVYWFITVNQTDVPYEIKLYC</sequence>
<protein>
    <recommendedName>
        <fullName evidence="2">K+ potassium transporter integral membrane domain-containing protein</fullName>
    </recommendedName>
</protein>
<dbReference type="PANTHER" id="PTHR30540:SF83">
    <property type="entry name" value="K+ POTASSIUM TRANSPORTER"/>
    <property type="match status" value="1"/>
</dbReference>
<dbReference type="InterPro" id="IPR053951">
    <property type="entry name" value="K_trans_N"/>
</dbReference>
<keyword evidence="1" id="KW-0472">Membrane</keyword>
<feature type="non-terminal residue" evidence="3">
    <location>
        <position position="1"/>
    </location>
</feature>
<evidence type="ECO:0000313" key="3">
    <source>
        <dbReference type="EMBL" id="KGO27543.1"/>
    </source>
</evidence>
<keyword evidence="1" id="KW-0812">Transmembrane</keyword>
<keyword evidence="4" id="KW-1185">Reference proteome</keyword>
<reference evidence="3 4" key="1">
    <citation type="journal article" date="2014" name="Antonie Van Leeuwenhoek">
        <title>Oenococcus alcoholitolerans sp. nov., a lactic acid bacteria isolated from cachaca and ethanol fermentation processes.</title>
        <authorList>
            <person name="Badotti F."/>
            <person name="Moreira A.P."/>
            <person name="Tonon L.A."/>
            <person name="de Lucena B.T."/>
            <person name="Gomes Fde C."/>
            <person name="Kruger R."/>
            <person name="Thompson C.C."/>
            <person name="de Morais M.A.Jr."/>
            <person name="Rosa C.A."/>
            <person name="Thompson F.L."/>
        </authorList>
    </citation>
    <scope>NUCLEOTIDE SEQUENCE [LARGE SCALE GENOMIC DNA]</scope>
    <source>
        <strain evidence="3 4">UFRJ-M7.2.18</strain>
    </source>
</reference>
<feature type="transmembrane region" description="Helical" evidence="1">
    <location>
        <begin position="66"/>
        <end position="88"/>
    </location>
</feature>
<feature type="transmembrane region" description="Helical" evidence="1">
    <location>
        <begin position="217"/>
        <end position="239"/>
    </location>
</feature>
<comment type="caution">
    <text evidence="3">The sequence shown here is derived from an EMBL/GenBank/DDBJ whole genome shotgun (WGS) entry which is preliminary data.</text>
</comment>
<accession>A0ABR4XPL0</accession>
<organism evidence="3 4">
    <name type="scientific">Oenococcus alcoholitolerans</name>
    <dbReference type="NCBI Taxonomy" id="931074"/>
    <lineage>
        <taxon>Bacteria</taxon>
        <taxon>Bacillati</taxon>
        <taxon>Bacillota</taxon>
        <taxon>Bacilli</taxon>
        <taxon>Lactobacillales</taxon>
        <taxon>Lactobacillaceae</taxon>
        <taxon>Oenococcus</taxon>
    </lineage>
</organism>